<evidence type="ECO:0000256" key="1">
    <source>
        <dbReference type="SAM" id="MobiDB-lite"/>
    </source>
</evidence>
<protein>
    <submittedName>
        <fullName evidence="2">Uncharacterized protein</fullName>
    </submittedName>
</protein>
<evidence type="ECO:0000313" key="3">
    <source>
        <dbReference type="Proteomes" id="UP000801864"/>
    </source>
</evidence>
<feature type="region of interest" description="Disordered" evidence="1">
    <location>
        <begin position="226"/>
        <end position="265"/>
    </location>
</feature>
<accession>A0A9P4XQJ9</accession>
<comment type="caution">
    <text evidence="2">The sequence shown here is derived from an EMBL/GenBank/DDBJ whole genome shotgun (WGS) entry which is preliminary data.</text>
</comment>
<dbReference type="Proteomes" id="UP000801864">
    <property type="component" value="Unassembled WGS sequence"/>
</dbReference>
<organism evidence="2 3">
    <name type="scientific">Trichoderma lentiforme</name>
    <dbReference type="NCBI Taxonomy" id="1567552"/>
    <lineage>
        <taxon>Eukaryota</taxon>
        <taxon>Fungi</taxon>
        <taxon>Dikarya</taxon>
        <taxon>Ascomycota</taxon>
        <taxon>Pezizomycotina</taxon>
        <taxon>Sordariomycetes</taxon>
        <taxon>Hypocreomycetidae</taxon>
        <taxon>Hypocreales</taxon>
        <taxon>Hypocreaceae</taxon>
        <taxon>Trichoderma</taxon>
    </lineage>
</organism>
<gene>
    <name evidence="2" type="ORF">CFAM422_000091</name>
</gene>
<evidence type="ECO:0000313" key="2">
    <source>
        <dbReference type="EMBL" id="KAF3077276.1"/>
    </source>
</evidence>
<feature type="region of interest" description="Disordered" evidence="1">
    <location>
        <begin position="85"/>
        <end position="109"/>
    </location>
</feature>
<dbReference type="AlphaFoldDB" id="A0A9P4XQJ9"/>
<dbReference type="EMBL" id="QLNT01000001">
    <property type="protein sequence ID" value="KAF3077276.1"/>
    <property type="molecule type" value="Genomic_DNA"/>
</dbReference>
<feature type="compositionally biased region" description="Basic and acidic residues" evidence="1">
    <location>
        <begin position="242"/>
        <end position="257"/>
    </location>
</feature>
<dbReference type="Pfam" id="PF13917">
    <property type="entry name" value="zf-CCHC_3"/>
    <property type="match status" value="1"/>
</dbReference>
<proteinExistence type="predicted"/>
<keyword evidence="3" id="KW-1185">Reference proteome</keyword>
<feature type="region of interest" description="Disordered" evidence="1">
    <location>
        <begin position="191"/>
        <end position="210"/>
    </location>
</feature>
<sequence length="265" mass="29739">MLETRYVPATYFLMKLCELTCLARHYSYECKSSTQERPYVSRPSRSQQLRNPKLVPKLTSDTPNPLEKKKGVADEELAKIEAERERKRELEEREDELLDAGSRRRRSMPQETLALRRPGEELGLLLLTDGDTALTWQVIAATAEARHLRDESGVQYHAIAHLLRVRISREEIEVAGDSPLMAGKTMFRPLDSASVTRSPGDVTAGGEAGQIHDRDHHSKMIGRIEGEMKTPPSAAAVAEGVVEGKEEHRPERRHESEVSAPLAND</sequence>
<name>A0A9P4XQJ9_9HYPO</name>
<feature type="region of interest" description="Disordered" evidence="1">
    <location>
        <begin position="33"/>
        <end position="73"/>
    </location>
</feature>
<reference evidence="2 3" key="1">
    <citation type="submission" date="2018-06" db="EMBL/GenBank/DDBJ databases">
        <title>Genome analysis of cellulolytic fungus Trichoderma lentiforme CFAM-422.</title>
        <authorList>
            <person name="Steindorff A.S."/>
            <person name="Formighieri E.F."/>
            <person name="Midorikawa G.E.O."/>
            <person name="Tamietti M.S."/>
            <person name="Ramos E.Z."/>
            <person name="Silva A.S."/>
            <person name="Bon E.P.S."/>
            <person name="Mendes T.D."/>
            <person name="Damaso M.C.T."/>
            <person name="Favaro L.C.L."/>
        </authorList>
    </citation>
    <scope>NUCLEOTIDE SEQUENCE [LARGE SCALE GENOMIC DNA]</scope>
    <source>
        <strain evidence="2 3">CFAM-422</strain>
    </source>
</reference>